<sequence>MPKKRTPQTKYVHLEEFLLAVFVLVNLNYNSSSYRMKQEQSVKDSAKNSNLVKTNELPSFQTNDYHAPFST</sequence>
<dbReference type="RefSeq" id="WP_010719914.1">
    <property type="nucleotide sequence ID" value="NZ_AP027299.1"/>
</dbReference>
<evidence type="ECO:0000313" key="3">
    <source>
        <dbReference type="Proteomes" id="UP000352698"/>
    </source>
</evidence>
<evidence type="ECO:0000313" key="2">
    <source>
        <dbReference type="EMBL" id="VTQ60597.1"/>
    </source>
</evidence>
<dbReference type="AlphaFoldDB" id="A0A449E585"/>
<reference evidence="2 3" key="1">
    <citation type="submission" date="2019-05" db="EMBL/GenBank/DDBJ databases">
        <authorList>
            <consortium name="Pathogen Informatics"/>
        </authorList>
    </citation>
    <scope>NUCLEOTIDE SEQUENCE [LARGE SCALE GENOMIC DNA]</scope>
    <source>
        <strain evidence="2 3">NCTC12204</strain>
    </source>
</reference>
<protein>
    <submittedName>
        <fullName evidence="2">Uncharacterized protein</fullName>
    </submittedName>
</protein>
<proteinExistence type="predicted"/>
<feature type="compositionally biased region" description="Polar residues" evidence="1">
    <location>
        <begin position="47"/>
        <end position="71"/>
    </location>
</feature>
<organism evidence="2 3">
    <name type="scientific">Enterococcus hirae</name>
    <dbReference type="NCBI Taxonomy" id="1354"/>
    <lineage>
        <taxon>Bacteria</taxon>
        <taxon>Bacillati</taxon>
        <taxon>Bacillota</taxon>
        <taxon>Bacilli</taxon>
        <taxon>Lactobacillales</taxon>
        <taxon>Enterococcaceae</taxon>
        <taxon>Enterococcus</taxon>
    </lineage>
</organism>
<feature type="region of interest" description="Disordered" evidence="1">
    <location>
        <begin position="36"/>
        <end position="71"/>
    </location>
</feature>
<dbReference type="Proteomes" id="UP000352698">
    <property type="component" value="Unassembled WGS sequence"/>
</dbReference>
<dbReference type="EMBL" id="CABEEP010000001">
    <property type="protein sequence ID" value="VTQ60597.1"/>
    <property type="molecule type" value="Genomic_DNA"/>
</dbReference>
<comment type="caution">
    <text evidence="2">The sequence shown here is derived from an EMBL/GenBank/DDBJ whole genome shotgun (WGS) entry which is preliminary data.</text>
</comment>
<gene>
    <name evidence="2" type="ORF">NCTC12204_00640</name>
</gene>
<evidence type="ECO:0000256" key="1">
    <source>
        <dbReference type="SAM" id="MobiDB-lite"/>
    </source>
</evidence>
<name>A0A449E585_ENTHR</name>
<accession>A0A449E585</accession>
<feature type="compositionally biased region" description="Basic and acidic residues" evidence="1">
    <location>
        <begin position="36"/>
        <end position="46"/>
    </location>
</feature>